<dbReference type="Gene3D" id="1.20.5.930">
    <property type="entry name" value="Bicelle-embedded integrin alpha(iib) transmembrane segment"/>
    <property type="match status" value="1"/>
</dbReference>
<dbReference type="Proteomes" id="UP000829291">
    <property type="component" value="Chromosome 5"/>
</dbReference>
<keyword evidence="7 13" id="KW-1133">Transmembrane helix</keyword>
<feature type="signal peptide" evidence="13">
    <location>
        <begin position="1"/>
        <end position="16"/>
    </location>
</feature>
<protein>
    <submittedName>
        <fullName evidence="18">Integrin alpha-8 isoform X1</fullName>
    </submittedName>
</protein>
<reference evidence="18" key="1">
    <citation type="submission" date="2025-08" db="UniProtKB">
        <authorList>
            <consortium name="RefSeq"/>
        </authorList>
    </citation>
    <scope>IDENTIFICATION</scope>
    <source>
        <tissue evidence="18">Thorax and Abdomen</tissue>
    </source>
</reference>
<feature type="repeat" description="FG-GAP" evidence="12">
    <location>
        <begin position="357"/>
        <end position="411"/>
    </location>
</feature>
<keyword evidence="3 13" id="KW-0812">Transmembrane</keyword>
<feature type="compositionally biased region" description="Basic and acidic residues" evidence="14">
    <location>
        <begin position="871"/>
        <end position="880"/>
    </location>
</feature>
<evidence type="ECO:0000256" key="1">
    <source>
        <dbReference type="ARBA" id="ARBA00004479"/>
    </source>
</evidence>
<dbReference type="PROSITE" id="PS51470">
    <property type="entry name" value="FG_GAP"/>
    <property type="match status" value="3"/>
</dbReference>
<keyword evidence="9 13" id="KW-0472">Membrane</keyword>
<evidence type="ECO:0000256" key="12">
    <source>
        <dbReference type="PROSITE-ProRule" id="PRU00803"/>
    </source>
</evidence>
<dbReference type="Gene3D" id="2.60.40.1510">
    <property type="entry name" value="ntegrin, alpha v. Chain A, domain 3"/>
    <property type="match status" value="1"/>
</dbReference>
<dbReference type="InterPro" id="IPR048285">
    <property type="entry name" value="Integrin_alpha_Ig-like_2"/>
</dbReference>
<feature type="region of interest" description="Disordered" evidence="14">
    <location>
        <begin position="854"/>
        <end position="888"/>
    </location>
</feature>
<dbReference type="InterPro" id="IPR013517">
    <property type="entry name" value="FG-GAP"/>
</dbReference>
<dbReference type="InterPro" id="IPR000413">
    <property type="entry name" value="Integrin_alpha"/>
</dbReference>
<dbReference type="Pfam" id="PF20806">
    <property type="entry name" value="Integrin_A_Ig_3"/>
    <property type="match status" value="1"/>
</dbReference>
<dbReference type="PANTHER" id="PTHR23220:SF83">
    <property type="entry name" value="INTEGRIN ALPHA-PS3-RELATED"/>
    <property type="match status" value="1"/>
</dbReference>
<evidence type="ECO:0000313" key="18">
    <source>
        <dbReference type="RefSeq" id="XP_046597081.1"/>
    </source>
</evidence>
<evidence type="ECO:0000256" key="9">
    <source>
        <dbReference type="ARBA" id="ARBA00023136"/>
    </source>
</evidence>
<dbReference type="PRINTS" id="PR01185">
    <property type="entry name" value="INTEGRINA"/>
</dbReference>
<feature type="domain" description="Integrin alpha third immunoglobulin-like" evidence="16">
    <location>
        <begin position="766"/>
        <end position="918"/>
    </location>
</feature>
<feature type="transmembrane region" description="Helical" evidence="13">
    <location>
        <begin position="992"/>
        <end position="1016"/>
    </location>
</feature>
<evidence type="ECO:0000256" key="11">
    <source>
        <dbReference type="ARBA" id="ARBA00023180"/>
    </source>
</evidence>
<keyword evidence="8 13" id="KW-0401">Integrin</keyword>
<keyword evidence="10 13" id="KW-0675">Receptor</keyword>
<evidence type="ECO:0000256" key="7">
    <source>
        <dbReference type="ARBA" id="ARBA00022989"/>
    </source>
</evidence>
<dbReference type="Gene3D" id="2.60.40.1460">
    <property type="entry name" value="Integrin domains. Chain A, domain 2"/>
    <property type="match status" value="1"/>
</dbReference>
<dbReference type="InterPro" id="IPR028994">
    <property type="entry name" value="Integrin_alpha_N"/>
</dbReference>
<feature type="chain" id="PRO_5044955815" evidence="13">
    <location>
        <begin position="17"/>
        <end position="1052"/>
    </location>
</feature>
<dbReference type="SUPFAM" id="SSF69179">
    <property type="entry name" value="Integrin domains"/>
    <property type="match status" value="1"/>
</dbReference>
<feature type="domain" description="Integrin alpha second immunoglobulin-like" evidence="15">
    <location>
        <begin position="606"/>
        <end position="736"/>
    </location>
</feature>
<sequence>MFVALILFLTLSPLLAFSYNVDTSHPIIYEDREPGGNGYFGYTVALRSGQHSAVSASIFIGAPKYNKGEGALYRCSVNVNETRSNSCRRLELDQASISEEIRVQGFKNLKITRFGTVGWLGASLATRENSDLTVCAPRTSFEYTAIDRFNRSMAAGLLDDMRGICYNLPDAIGDTLYRDNSVLLPGEYLSQDPNINALYGFSINYAAKKELNTVELIIGRPRLNKVDIHHENKTETRVYPGLGAGDFDEALSNAAIGANLGYSVTSGYFFRSQELVFAAGTPTWNFKGQVVVYLPGTAWETKIDGSVLGEYFGASLTTGDFDNDGLDDIAVGAPHWGEVDYGRVYTYYGNNKGVFREGLMLQGTAEYGQFGYTLAAGDLDNDGHADLVVGAPWEASGTVYVFYGQPEFGTKGGFTPITQRIAPLDFKSSPLIQGFGFSLAIPVDVDKNGYPDLAVGAYKSGHAVVLRGKPVVKVTPQLVSYTPILERSARSFVIGICTEYQGKKAPEFQVFRVEIAADEEYMRIENDETTKLFTAPFTRDEISCVNKTLHLRGGFKNFVEPIVIRGRFSIGKKSKQGDQFCSNCPVPNKGHFLEETELLIPFNTGCKGGKVCNSNLSISWFATGVSNNDRWAVGSGDVSIDILVTNNGEPAFRTNITIKMPPGVGLRKGIPSCLETKERNCVILECDVGNPLSKGDPKSLAVDLDMEGTASSAGGTILPFTVTTKTLSVNHGQNESVFYLRLENRAHITLMGVANEQNHKYEKKGNNSKLSIRHTYQLIKIGPSSLPKVHFAVDVPVAITEKNVSIVDIHLPELDSSGNMHECLIVDTATYKKTILPNLLHSLRLTTTRGAPELSVEEKVEEPEVDAKDEEEIHHGERKNGTLLEGKTSIDGQGTDRTIYVNCSTAGITCHTVMCDFNISKTSGDAENSILDMMFDVQPLFTSDESFFLVNFSTDARALILKPASLVTMNGSRFVEAKASTILYKLPKTQKLAGWVLPVSLCLGLLILVLLIIVLLKVGFFTRPKKTRIGKANGMTLRLKADDSYSDLDLPE</sequence>
<evidence type="ECO:0000259" key="15">
    <source>
        <dbReference type="Pfam" id="PF20805"/>
    </source>
</evidence>
<dbReference type="Gene3D" id="2.60.40.1530">
    <property type="entry name" value="ntegrin, alpha v. Chain A, domain 4"/>
    <property type="match status" value="1"/>
</dbReference>
<gene>
    <name evidence="18" type="primary">LOC107217599</name>
</gene>
<feature type="repeat" description="FG-GAP" evidence="12">
    <location>
        <begin position="298"/>
        <end position="356"/>
    </location>
</feature>
<feature type="repeat" description="FG-GAP" evidence="12">
    <location>
        <begin position="421"/>
        <end position="483"/>
    </location>
</feature>
<proteinExistence type="inferred from homology"/>
<evidence type="ECO:0000313" key="17">
    <source>
        <dbReference type="Proteomes" id="UP000829291"/>
    </source>
</evidence>
<comment type="subcellular location">
    <subcellularLocation>
        <location evidence="1 13">Membrane</location>
        <topology evidence="1 13">Single-pass type I membrane protein</topology>
    </subcellularLocation>
</comment>
<evidence type="ECO:0000256" key="10">
    <source>
        <dbReference type="ARBA" id="ARBA00023170"/>
    </source>
</evidence>
<keyword evidence="4 13" id="KW-0732">Signal</keyword>
<dbReference type="SMART" id="SM00191">
    <property type="entry name" value="Int_alpha"/>
    <property type="match status" value="5"/>
</dbReference>
<evidence type="ECO:0000256" key="8">
    <source>
        <dbReference type="ARBA" id="ARBA00023037"/>
    </source>
</evidence>
<evidence type="ECO:0000256" key="3">
    <source>
        <dbReference type="ARBA" id="ARBA00022692"/>
    </source>
</evidence>
<evidence type="ECO:0000259" key="16">
    <source>
        <dbReference type="Pfam" id="PF20806"/>
    </source>
</evidence>
<evidence type="ECO:0000256" key="4">
    <source>
        <dbReference type="ARBA" id="ARBA00022729"/>
    </source>
</evidence>
<organism evidence="17 18">
    <name type="scientific">Neodiprion lecontei</name>
    <name type="common">Redheaded pine sawfly</name>
    <dbReference type="NCBI Taxonomy" id="441921"/>
    <lineage>
        <taxon>Eukaryota</taxon>
        <taxon>Metazoa</taxon>
        <taxon>Ecdysozoa</taxon>
        <taxon>Arthropoda</taxon>
        <taxon>Hexapoda</taxon>
        <taxon>Insecta</taxon>
        <taxon>Pterygota</taxon>
        <taxon>Neoptera</taxon>
        <taxon>Endopterygota</taxon>
        <taxon>Hymenoptera</taxon>
        <taxon>Tenthredinoidea</taxon>
        <taxon>Diprionidae</taxon>
        <taxon>Diprioninae</taxon>
        <taxon>Neodiprion</taxon>
    </lineage>
</organism>
<evidence type="ECO:0000256" key="14">
    <source>
        <dbReference type="SAM" id="MobiDB-lite"/>
    </source>
</evidence>
<dbReference type="Pfam" id="PF01839">
    <property type="entry name" value="FG-GAP"/>
    <property type="match status" value="2"/>
</dbReference>
<feature type="compositionally biased region" description="Acidic residues" evidence="14">
    <location>
        <begin position="859"/>
        <end position="870"/>
    </location>
</feature>
<dbReference type="Pfam" id="PF20805">
    <property type="entry name" value="Integrin_A_Ig_2"/>
    <property type="match status" value="1"/>
</dbReference>
<dbReference type="InterPro" id="IPR013519">
    <property type="entry name" value="Int_alpha_beta-p"/>
</dbReference>
<keyword evidence="11" id="KW-0325">Glycoprotein</keyword>
<evidence type="ECO:0000256" key="2">
    <source>
        <dbReference type="ARBA" id="ARBA00008054"/>
    </source>
</evidence>
<evidence type="ECO:0000256" key="5">
    <source>
        <dbReference type="ARBA" id="ARBA00022737"/>
    </source>
</evidence>
<accession>A0ABM3G9X8</accession>
<dbReference type="GeneID" id="107217599"/>
<dbReference type="InterPro" id="IPR048286">
    <property type="entry name" value="Integrin_alpha_Ig-like_3"/>
</dbReference>
<comment type="similarity">
    <text evidence="2 13">Belongs to the integrin alpha chain family.</text>
</comment>
<evidence type="ECO:0000256" key="6">
    <source>
        <dbReference type="ARBA" id="ARBA00022889"/>
    </source>
</evidence>
<dbReference type="Gene3D" id="2.130.10.130">
    <property type="entry name" value="Integrin alpha, N-terminal"/>
    <property type="match status" value="1"/>
</dbReference>
<dbReference type="GO" id="GO:0007229">
    <property type="term" value="P:integrin-mediated signaling pathway"/>
    <property type="evidence" value="ECO:0007669"/>
    <property type="project" value="UniProtKB-KW"/>
</dbReference>
<keyword evidence="17" id="KW-1185">Reference proteome</keyword>
<dbReference type="SUPFAM" id="SSF69318">
    <property type="entry name" value="Integrin alpha N-terminal domain"/>
    <property type="match status" value="1"/>
</dbReference>
<dbReference type="PANTHER" id="PTHR23220">
    <property type="entry name" value="INTEGRIN ALPHA"/>
    <property type="match status" value="1"/>
</dbReference>
<dbReference type="InterPro" id="IPR032695">
    <property type="entry name" value="Integrin_dom_sf"/>
</dbReference>
<keyword evidence="6 13" id="KW-0130">Cell adhesion</keyword>
<evidence type="ECO:0000256" key="13">
    <source>
        <dbReference type="RuleBase" id="RU003762"/>
    </source>
</evidence>
<keyword evidence="5" id="KW-0677">Repeat</keyword>
<dbReference type="RefSeq" id="XP_046597081.1">
    <property type="nucleotide sequence ID" value="XM_046741125.1"/>
</dbReference>
<name>A0ABM3G9X8_NEOLC</name>